<organism evidence="2 3">
    <name type="scientific">Sphaerisporangium aureirubrum</name>
    <dbReference type="NCBI Taxonomy" id="1544736"/>
    <lineage>
        <taxon>Bacteria</taxon>
        <taxon>Bacillati</taxon>
        <taxon>Actinomycetota</taxon>
        <taxon>Actinomycetes</taxon>
        <taxon>Streptosporangiales</taxon>
        <taxon>Streptosporangiaceae</taxon>
        <taxon>Sphaerisporangium</taxon>
    </lineage>
</organism>
<feature type="transmembrane region" description="Helical" evidence="1">
    <location>
        <begin position="108"/>
        <end position="126"/>
    </location>
</feature>
<feature type="transmembrane region" description="Helical" evidence="1">
    <location>
        <begin position="40"/>
        <end position="60"/>
    </location>
</feature>
<keyword evidence="1" id="KW-0812">Transmembrane</keyword>
<evidence type="ECO:0000256" key="1">
    <source>
        <dbReference type="SAM" id="Phobius"/>
    </source>
</evidence>
<name>A0ABW1NB40_9ACTN</name>
<proteinExistence type="predicted"/>
<reference evidence="3" key="1">
    <citation type="journal article" date="2019" name="Int. J. Syst. Evol. Microbiol.">
        <title>The Global Catalogue of Microorganisms (GCM) 10K type strain sequencing project: providing services to taxonomists for standard genome sequencing and annotation.</title>
        <authorList>
            <consortium name="The Broad Institute Genomics Platform"/>
            <consortium name="The Broad Institute Genome Sequencing Center for Infectious Disease"/>
            <person name="Wu L."/>
            <person name="Ma J."/>
        </authorList>
    </citation>
    <scope>NUCLEOTIDE SEQUENCE [LARGE SCALE GENOMIC DNA]</scope>
    <source>
        <strain evidence="3">JCM 30346</strain>
    </source>
</reference>
<feature type="transmembrane region" description="Helical" evidence="1">
    <location>
        <begin position="72"/>
        <end position="93"/>
    </location>
</feature>
<evidence type="ECO:0000313" key="2">
    <source>
        <dbReference type="EMBL" id="MFC6080569.1"/>
    </source>
</evidence>
<evidence type="ECO:0008006" key="4">
    <source>
        <dbReference type="Google" id="ProtNLM"/>
    </source>
</evidence>
<keyword evidence="3" id="KW-1185">Reference proteome</keyword>
<accession>A0ABW1NB40</accession>
<evidence type="ECO:0000313" key="3">
    <source>
        <dbReference type="Proteomes" id="UP001596137"/>
    </source>
</evidence>
<comment type="caution">
    <text evidence="2">The sequence shown here is derived from an EMBL/GenBank/DDBJ whole genome shotgun (WGS) entry which is preliminary data.</text>
</comment>
<dbReference type="Proteomes" id="UP001596137">
    <property type="component" value="Unassembled WGS sequence"/>
</dbReference>
<sequence>MGSGDGDDETVMSPAESLAVIERQKAETSKRLGGDPLPFFLAWGLAWLVGFGAFFLRLGLDGRAYVNISRGACLVTLFVSLALAMAFTALLAWRQGSQVRGASQERGTMYGLSWSVGFVTMTGIAVRAGKDLPEAESYLLWASLSMLVVCLLFMAGGAVFGTRPMFAVGVALAAVNLLGVVLGPGWHALLASVVVGGGFIVIGGVLRLRGVTL</sequence>
<feature type="transmembrane region" description="Helical" evidence="1">
    <location>
        <begin position="138"/>
        <end position="159"/>
    </location>
</feature>
<gene>
    <name evidence="2" type="ORF">ACFP1K_05325</name>
</gene>
<feature type="transmembrane region" description="Helical" evidence="1">
    <location>
        <begin position="165"/>
        <end position="182"/>
    </location>
</feature>
<dbReference type="RefSeq" id="WP_380747482.1">
    <property type="nucleotide sequence ID" value="NZ_JBHSRF010000005.1"/>
</dbReference>
<protein>
    <recommendedName>
        <fullName evidence="4">Transporter</fullName>
    </recommendedName>
</protein>
<keyword evidence="1" id="KW-1133">Transmembrane helix</keyword>
<dbReference type="EMBL" id="JBHSRF010000005">
    <property type="protein sequence ID" value="MFC6080569.1"/>
    <property type="molecule type" value="Genomic_DNA"/>
</dbReference>
<keyword evidence="1" id="KW-0472">Membrane</keyword>
<feature type="transmembrane region" description="Helical" evidence="1">
    <location>
        <begin position="189"/>
        <end position="208"/>
    </location>
</feature>